<comment type="cofactor">
    <cofactor evidence="1">
        <name>Mg(2+)</name>
        <dbReference type="ChEBI" id="CHEBI:18420"/>
    </cofactor>
</comment>
<evidence type="ECO:0000256" key="9">
    <source>
        <dbReference type="ARBA" id="ARBA00023204"/>
    </source>
</evidence>
<dbReference type="GO" id="GO:0046872">
    <property type="term" value="F:metal ion binding"/>
    <property type="evidence" value="ECO:0007669"/>
    <property type="project" value="UniProtKB-KW"/>
</dbReference>
<evidence type="ECO:0000313" key="14">
    <source>
        <dbReference type="EMBL" id="TDE07945.1"/>
    </source>
</evidence>
<dbReference type="GO" id="GO:0006281">
    <property type="term" value="P:DNA repair"/>
    <property type="evidence" value="ECO:0007669"/>
    <property type="project" value="UniProtKB-KW"/>
</dbReference>
<evidence type="ECO:0000256" key="5">
    <source>
        <dbReference type="ARBA" id="ARBA00022723"/>
    </source>
</evidence>
<feature type="domain" description="Nudix hydrolase" evidence="13">
    <location>
        <begin position="12"/>
        <end position="144"/>
    </location>
</feature>
<keyword evidence="5" id="KW-0479">Metal-binding</keyword>
<dbReference type="AlphaFoldDB" id="A0A4R5DBN3"/>
<keyword evidence="3" id="KW-0515">Mutator protein</keyword>
<evidence type="ECO:0000256" key="7">
    <source>
        <dbReference type="ARBA" id="ARBA00022801"/>
    </source>
</evidence>
<dbReference type="SUPFAM" id="SSF55811">
    <property type="entry name" value="Nudix"/>
    <property type="match status" value="1"/>
</dbReference>
<keyword evidence="4" id="KW-0235">DNA replication</keyword>
<evidence type="ECO:0000256" key="12">
    <source>
        <dbReference type="RuleBase" id="RU003476"/>
    </source>
</evidence>
<dbReference type="PANTHER" id="PTHR47707">
    <property type="entry name" value="8-OXO-DGTP DIPHOSPHATASE"/>
    <property type="match status" value="1"/>
</dbReference>
<keyword evidence="9" id="KW-0234">DNA repair</keyword>
<dbReference type="CDD" id="cd03425">
    <property type="entry name" value="NUDIX_MutT_NudA_like"/>
    <property type="match status" value="1"/>
</dbReference>
<dbReference type="Gene3D" id="3.90.79.10">
    <property type="entry name" value="Nucleoside Triphosphate Pyrophosphohydrolase"/>
    <property type="match status" value="1"/>
</dbReference>
<gene>
    <name evidence="14" type="ORF">E1269_19480</name>
</gene>
<dbReference type="FunCoup" id="A0A4R5DBN3">
    <property type="interactions" value="7"/>
</dbReference>
<dbReference type="InParanoid" id="A0A4R5DBN3"/>
<evidence type="ECO:0000256" key="1">
    <source>
        <dbReference type="ARBA" id="ARBA00001946"/>
    </source>
</evidence>
<keyword evidence="8" id="KW-0460">Magnesium</keyword>
<comment type="similarity">
    <text evidence="2 12">Belongs to the Nudix hydrolase family.</text>
</comment>
<comment type="catalytic activity">
    <reaction evidence="10">
        <text>8-oxo-dGTP + H2O = 8-oxo-dGMP + diphosphate + H(+)</text>
        <dbReference type="Rhea" id="RHEA:31575"/>
        <dbReference type="ChEBI" id="CHEBI:15377"/>
        <dbReference type="ChEBI" id="CHEBI:15378"/>
        <dbReference type="ChEBI" id="CHEBI:33019"/>
        <dbReference type="ChEBI" id="CHEBI:63224"/>
        <dbReference type="ChEBI" id="CHEBI:77896"/>
        <dbReference type="EC" id="3.6.1.55"/>
    </reaction>
</comment>
<comment type="caution">
    <text evidence="14">The sequence shown here is derived from an EMBL/GenBank/DDBJ whole genome shotgun (WGS) entry which is preliminary data.</text>
</comment>
<dbReference type="EMBL" id="SMKZ01000029">
    <property type="protein sequence ID" value="TDE07945.1"/>
    <property type="molecule type" value="Genomic_DNA"/>
</dbReference>
<dbReference type="InterPro" id="IPR000086">
    <property type="entry name" value="NUDIX_hydrolase_dom"/>
</dbReference>
<dbReference type="InterPro" id="IPR047127">
    <property type="entry name" value="MutT-like"/>
</dbReference>
<evidence type="ECO:0000256" key="8">
    <source>
        <dbReference type="ARBA" id="ARBA00022842"/>
    </source>
</evidence>
<dbReference type="GO" id="GO:0006260">
    <property type="term" value="P:DNA replication"/>
    <property type="evidence" value="ECO:0007669"/>
    <property type="project" value="UniProtKB-KW"/>
</dbReference>
<proteinExistence type="inferred from homology"/>
<dbReference type="Pfam" id="PF00293">
    <property type="entry name" value="NUDIX"/>
    <property type="match status" value="1"/>
</dbReference>
<dbReference type="InterPro" id="IPR020476">
    <property type="entry name" value="Nudix_hydrolase"/>
</dbReference>
<dbReference type="Proteomes" id="UP000294739">
    <property type="component" value="Unassembled WGS sequence"/>
</dbReference>
<dbReference type="InterPro" id="IPR015797">
    <property type="entry name" value="NUDIX_hydrolase-like_dom_sf"/>
</dbReference>
<protein>
    <recommendedName>
        <fullName evidence="11">8-oxo-dGTP diphosphatase</fullName>
        <ecNumber evidence="11">3.6.1.55</ecNumber>
    </recommendedName>
</protein>
<evidence type="ECO:0000256" key="11">
    <source>
        <dbReference type="ARBA" id="ARBA00038905"/>
    </source>
</evidence>
<evidence type="ECO:0000256" key="3">
    <source>
        <dbReference type="ARBA" id="ARBA00022457"/>
    </source>
</evidence>
<dbReference type="GO" id="GO:0008413">
    <property type="term" value="F:8-oxo-7,8-dihydroguanosine triphosphate pyrophosphatase activity"/>
    <property type="evidence" value="ECO:0007669"/>
    <property type="project" value="TreeGrafter"/>
</dbReference>
<evidence type="ECO:0000256" key="10">
    <source>
        <dbReference type="ARBA" id="ARBA00035861"/>
    </source>
</evidence>
<keyword evidence="15" id="KW-1185">Reference proteome</keyword>
<evidence type="ECO:0000313" key="15">
    <source>
        <dbReference type="Proteomes" id="UP000294739"/>
    </source>
</evidence>
<dbReference type="GO" id="GO:0044716">
    <property type="term" value="F:8-oxo-GDP phosphatase activity"/>
    <property type="evidence" value="ECO:0007669"/>
    <property type="project" value="TreeGrafter"/>
</dbReference>
<dbReference type="PANTHER" id="PTHR47707:SF1">
    <property type="entry name" value="NUDIX HYDROLASE FAMILY PROTEIN"/>
    <property type="match status" value="1"/>
</dbReference>
<accession>A0A4R5DBN3</accession>
<dbReference type="PRINTS" id="PR00502">
    <property type="entry name" value="NUDIXFAMILY"/>
</dbReference>
<name>A0A4R5DBN3_9ACTN</name>
<dbReference type="GO" id="GO:0044715">
    <property type="term" value="F:8-oxo-dGDP phosphatase activity"/>
    <property type="evidence" value="ECO:0007669"/>
    <property type="project" value="TreeGrafter"/>
</dbReference>
<sequence>MGRMIEEQPAPADRLVVAAAIVDDLVRPQNLLAARRSAPAALAGGWEFPGGKVEPGETPLEALHRELDEELGVGVRLGAELPGPTEGRWTLGPGLSMRLWLAVLTDGEPEPLQEHDELRWLGPGEWDSVAWLPADVAVVKALIEAVSPDCRPG</sequence>
<evidence type="ECO:0000256" key="2">
    <source>
        <dbReference type="ARBA" id="ARBA00005582"/>
    </source>
</evidence>
<dbReference type="PROSITE" id="PS51462">
    <property type="entry name" value="NUDIX"/>
    <property type="match status" value="1"/>
</dbReference>
<dbReference type="InterPro" id="IPR020084">
    <property type="entry name" value="NUDIX_hydrolase_CS"/>
</dbReference>
<evidence type="ECO:0000256" key="6">
    <source>
        <dbReference type="ARBA" id="ARBA00022763"/>
    </source>
</evidence>
<organism evidence="14 15">
    <name type="scientific">Jiangella asiatica</name>
    <dbReference type="NCBI Taxonomy" id="2530372"/>
    <lineage>
        <taxon>Bacteria</taxon>
        <taxon>Bacillati</taxon>
        <taxon>Actinomycetota</taxon>
        <taxon>Actinomycetes</taxon>
        <taxon>Jiangellales</taxon>
        <taxon>Jiangellaceae</taxon>
        <taxon>Jiangella</taxon>
    </lineage>
</organism>
<evidence type="ECO:0000256" key="4">
    <source>
        <dbReference type="ARBA" id="ARBA00022705"/>
    </source>
</evidence>
<dbReference type="PROSITE" id="PS00893">
    <property type="entry name" value="NUDIX_BOX"/>
    <property type="match status" value="1"/>
</dbReference>
<dbReference type="OrthoDB" id="9804442at2"/>
<reference evidence="14 15" key="1">
    <citation type="submission" date="2019-03" db="EMBL/GenBank/DDBJ databases">
        <title>Draft genome sequences of novel Actinobacteria.</title>
        <authorList>
            <person name="Sahin N."/>
            <person name="Ay H."/>
            <person name="Saygin H."/>
        </authorList>
    </citation>
    <scope>NUCLEOTIDE SEQUENCE [LARGE SCALE GENOMIC DNA]</scope>
    <source>
        <strain evidence="14 15">5K138</strain>
    </source>
</reference>
<dbReference type="EC" id="3.6.1.55" evidence="11"/>
<dbReference type="GO" id="GO:0035539">
    <property type="term" value="F:8-oxo-7,8-dihydrodeoxyguanosine triphosphate pyrophosphatase activity"/>
    <property type="evidence" value="ECO:0007669"/>
    <property type="project" value="UniProtKB-EC"/>
</dbReference>
<keyword evidence="6" id="KW-0227">DNA damage</keyword>
<keyword evidence="7 12" id="KW-0378">Hydrolase</keyword>
<evidence type="ECO:0000259" key="13">
    <source>
        <dbReference type="PROSITE" id="PS51462"/>
    </source>
</evidence>